<dbReference type="SUPFAM" id="SSF48726">
    <property type="entry name" value="Immunoglobulin"/>
    <property type="match status" value="3"/>
</dbReference>
<feature type="domain" description="Immunoglobulin" evidence="4">
    <location>
        <begin position="1061"/>
        <end position="1141"/>
    </location>
</feature>
<dbReference type="InterPro" id="IPR003599">
    <property type="entry name" value="Ig_sub"/>
</dbReference>
<dbReference type="InterPro" id="IPR053211">
    <property type="entry name" value="DNA_repair-toleration"/>
</dbReference>
<dbReference type="Pfam" id="PF13855">
    <property type="entry name" value="LRR_8"/>
    <property type="match status" value="1"/>
</dbReference>
<dbReference type="SMART" id="SM00364">
    <property type="entry name" value="LRR_BAC"/>
    <property type="match status" value="7"/>
</dbReference>
<dbReference type="Gene3D" id="2.60.40.10">
    <property type="entry name" value="Immunoglobulins"/>
    <property type="match status" value="2"/>
</dbReference>
<dbReference type="EMBL" id="JBIPKE010000008">
    <property type="protein sequence ID" value="MFH6982014.1"/>
    <property type="molecule type" value="Genomic_DNA"/>
</dbReference>
<evidence type="ECO:0000259" key="4">
    <source>
        <dbReference type="SMART" id="SM00409"/>
    </source>
</evidence>
<organism evidence="5 6">
    <name type="scientific">Marinoscillum luteum</name>
    <dbReference type="NCBI Taxonomy" id="861051"/>
    <lineage>
        <taxon>Bacteria</taxon>
        <taxon>Pseudomonadati</taxon>
        <taxon>Bacteroidota</taxon>
        <taxon>Cytophagia</taxon>
        <taxon>Cytophagales</taxon>
        <taxon>Reichenbachiellaceae</taxon>
        <taxon>Marinoscillum</taxon>
    </lineage>
</organism>
<dbReference type="PANTHER" id="PTHR48060:SF21">
    <property type="entry name" value="L DOMAIN-LIKE PROTEIN"/>
    <property type="match status" value="1"/>
</dbReference>
<dbReference type="InterPro" id="IPR028994">
    <property type="entry name" value="Integrin_alpha_N"/>
</dbReference>
<feature type="domain" description="Immunoglobulin" evidence="4">
    <location>
        <begin position="2333"/>
        <end position="2411"/>
    </location>
</feature>
<accession>A0ABW7N5N9</accession>
<dbReference type="SMART" id="SM00365">
    <property type="entry name" value="LRR_SD22"/>
    <property type="match status" value="13"/>
</dbReference>
<reference evidence="5 6" key="1">
    <citation type="journal article" date="2013" name="Int. J. Syst. Evol. Microbiol.">
        <title>Marinoscillum luteum sp. nov., isolated from marine sediment.</title>
        <authorList>
            <person name="Cha I.T."/>
            <person name="Park S.J."/>
            <person name="Kim S.J."/>
            <person name="Kim J.G."/>
            <person name="Jung M.Y."/>
            <person name="Shin K.S."/>
            <person name="Kwon K.K."/>
            <person name="Yang S.H."/>
            <person name="Seo Y.S."/>
            <person name="Rhee S.K."/>
        </authorList>
    </citation>
    <scope>NUCLEOTIDE SEQUENCE [LARGE SCALE GENOMIC DNA]</scope>
    <source>
        <strain evidence="5 6">KCTC 23939</strain>
    </source>
</reference>
<evidence type="ECO:0000313" key="5">
    <source>
        <dbReference type="EMBL" id="MFH6982014.1"/>
    </source>
</evidence>
<evidence type="ECO:0000256" key="3">
    <source>
        <dbReference type="ARBA" id="ARBA00022737"/>
    </source>
</evidence>
<name>A0ABW7N5N9_9BACT</name>
<gene>
    <name evidence="5" type="ORF">ACHKAR_01120</name>
</gene>
<evidence type="ECO:0000256" key="1">
    <source>
        <dbReference type="ARBA" id="ARBA00022614"/>
    </source>
</evidence>
<feature type="domain" description="Immunoglobulin" evidence="4">
    <location>
        <begin position="2749"/>
        <end position="2830"/>
    </location>
</feature>
<dbReference type="SMART" id="SM00369">
    <property type="entry name" value="LRR_TYP"/>
    <property type="match status" value="17"/>
</dbReference>
<dbReference type="InterPro" id="IPR036179">
    <property type="entry name" value="Ig-like_dom_sf"/>
</dbReference>
<dbReference type="PROSITE" id="PS51450">
    <property type="entry name" value="LRR"/>
    <property type="match status" value="3"/>
</dbReference>
<proteinExistence type="predicted"/>
<evidence type="ECO:0000256" key="2">
    <source>
        <dbReference type="ARBA" id="ARBA00022729"/>
    </source>
</evidence>
<comment type="caution">
    <text evidence="5">The sequence shown here is derived from an EMBL/GenBank/DDBJ whole genome shotgun (WGS) entry which is preliminary data.</text>
</comment>
<keyword evidence="3" id="KW-0677">Repeat</keyword>
<keyword evidence="2" id="KW-0732">Signal</keyword>
<feature type="domain" description="Immunoglobulin" evidence="4">
    <location>
        <begin position="1658"/>
        <end position="1736"/>
    </location>
</feature>
<dbReference type="InterPro" id="IPR026444">
    <property type="entry name" value="Secre_tail"/>
</dbReference>
<dbReference type="InterPro" id="IPR001611">
    <property type="entry name" value="Leu-rich_rpt"/>
</dbReference>
<dbReference type="RefSeq" id="WP_395415819.1">
    <property type="nucleotide sequence ID" value="NZ_JBIPKE010000008.1"/>
</dbReference>
<dbReference type="NCBIfam" id="TIGR04183">
    <property type="entry name" value="Por_Secre_tail"/>
    <property type="match status" value="1"/>
</dbReference>
<dbReference type="PANTHER" id="PTHR48060">
    <property type="entry name" value="DNA DAMAGE-REPAIR/TOLERATION PROTEIN DRT100"/>
    <property type="match status" value="1"/>
</dbReference>
<dbReference type="Gene3D" id="3.80.10.10">
    <property type="entry name" value="Ribonuclease Inhibitor"/>
    <property type="match status" value="7"/>
</dbReference>
<dbReference type="InterPro" id="IPR032675">
    <property type="entry name" value="LRR_dom_sf"/>
</dbReference>
<protein>
    <submittedName>
        <fullName evidence="5">BspA family leucine-rich repeat surface protein</fullName>
    </submittedName>
</protein>
<dbReference type="InterPro" id="IPR005046">
    <property type="entry name" value="DUF285"/>
</dbReference>
<dbReference type="Proteomes" id="UP001610063">
    <property type="component" value="Unassembled WGS sequence"/>
</dbReference>
<dbReference type="InterPro" id="IPR013517">
    <property type="entry name" value="FG-GAP"/>
</dbReference>
<dbReference type="Gene3D" id="2.130.10.130">
    <property type="entry name" value="Integrin alpha, N-terminal"/>
    <property type="match status" value="1"/>
</dbReference>
<dbReference type="CDD" id="cd00096">
    <property type="entry name" value="Ig"/>
    <property type="match status" value="1"/>
</dbReference>
<dbReference type="Pfam" id="PF18962">
    <property type="entry name" value="Por_Secre_tail"/>
    <property type="match status" value="1"/>
</dbReference>
<dbReference type="Pfam" id="PF03382">
    <property type="entry name" value="DUF285"/>
    <property type="match status" value="2"/>
</dbReference>
<keyword evidence="6" id="KW-1185">Reference proteome</keyword>
<dbReference type="SMART" id="SM00409">
    <property type="entry name" value="IG"/>
    <property type="match status" value="4"/>
</dbReference>
<dbReference type="InterPro" id="IPR003591">
    <property type="entry name" value="Leu-rich_rpt_typical-subtyp"/>
</dbReference>
<evidence type="ECO:0000313" key="6">
    <source>
        <dbReference type="Proteomes" id="UP001610063"/>
    </source>
</evidence>
<dbReference type="Pfam" id="PF00560">
    <property type="entry name" value="LRR_1"/>
    <property type="match status" value="9"/>
</dbReference>
<keyword evidence="1" id="KW-0433">Leucine-rich repeat</keyword>
<dbReference type="SUPFAM" id="SSF69318">
    <property type="entry name" value="Integrin alpha N-terminal domain"/>
    <property type="match status" value="1"/>
</dbReference>
<dbReference type="Pfam" id="PF13517">
    <property type="entry name" value="FG-GAP_3"/>
    <property type="match status" value="3"/>
</dbReference>
<dbReference type="InterPro" id="IPR013783">
    <property type="entry name" value="Ig-like_fold"/>
</dbReference>
<sequence>MKLLIYILRMAFISIALLSIREAKSQAIFTPYAPVSSIDSVQLGSVAFADIDADSDQDLLITGSNNAGDRVAKLYANNGNGFFTEQTGLPFEGVHISSLALVDFDGDNFPDALISGENISDVPVTKLYTNDGSGFFTEMTGTSFDGVFSGSISVGDIDGDDDVDVLITGSNASSQRVAKLYTNDGAGTFSLMGGTPFEGVAGGDSRFADVDGDDDLDIFIIGDNTGGTAIAKLYTNNGAGAYTEVTGTVFDGVTDGSLDFADIDGDNDQDLLVIGMNNSSQRATNVYLNDGAGVFSLGSHSFEDFRSGSVKFLDFEEDGDFDVVITGNSSSNFRNTKFYANDGSGTFSEITELSFEKVSNGSIGFSDIDNDGDQDLLVTGINEDNKSSTSLYSNTTFAPALTGFVTTWQTDNPGTTASNQIMIPVGVGTYSYDIYWEEVGNEANNGTEPSGQTGDYVITFPTPGTYRVEISGLFPWIYFGNSDDKDKILTIEQWGNVEWTNMTDAFFGCSNLTYNALDNPDLSGVSNLSGIFRDCSSFNGSIGDWDVSTITNFSNAFSGASIFNQDISGWDVSNGASFSAIFNAATLFNQDISSWVITGSNLANMFKEASSFNQNISTWDVSTATNMLNMFRLATSFNQDIGSWDVSGVINMQSMFNGASGFDQDLGAWNVSSVSDMTSMLVGSGLSVDNYDLTLMGWSGQVLQMGVTLGATGLEYCNSTDARADMISSYGWTITGDVQNCPVSPTSPGDSLALVALYNNTDGPNWSNNSNWLSGYVETWHGVIVSEGRVIDVILNDNALSGVIPSEIGDLTALESLQLYNNSLSGSIPAEIGNLSSLTILSLQNNALSGEIPVAIGGIGSLMELKLFVNQLSGSIPPELGGLSNLSFLGLSSNQFSGNIPVELADLSGLDILYLQNNNLSGTIPPELGNLSNLTTLLLNGNLLTGPIPPELGNLSNLNYLYLYENALTGSIPTELGNLIGLQDLRLQDNQLTGTVPAQITNISGPLYLLIYSNDLSDLPDLSGMNSTTFSISDNFFTFEDLESNESVITSNTGQKAFGSQQVLHTEIGADTLLNPPLPGVGANDAYYWERNGEVLSGATESTLTLTNLQSSDAGEYILYVTNTSFPGLTLYSQPMNLSVGPTGDNCEGAIEAQPGTNTTSSAPRWFYYSPSVSYEKALISSLGSGEDTYLRIYSACGGDLLAEHDDIDYPTYPESEAELILYDNDTIWIEWVDQYSSNGFDWTITTETFLTTNASDSLALVALYNSTDGPNWYNNDHWLSGPVEAWYGVQTESGRVTALQLSGNNLGGNLPDEIGDLTALQRLYLNNNDISGAVPESLGNLSDLQELALSNALPESIGALTNLREFNLENSQVTTIPDGLWSLPNLFDVRIVGNSELAVILPDTLGRNGVLDLFWLDGSSISGELPFGGDNTSLRELIIQDAKMEDEIPLGITQIPNLQQLSLARNKLSGFIPNEIGNLTNLLYLDLGSNQLSGSIPLSLTELTNLSYLSLYNNQLSGAIPSELGSMTFLTGLRFSINALSGPIPPELGNLSNLTFLDLGSNQLNGTVPPELGNLTNLNVFRVGFNQLEGEVPPELANLTQLDEFRLENNRFNSLPDFSGLTSSIFWVYSNLLTFEDLAPNVGVLTVYSPQQLEVPAYDTIVAADSELIIYYPIAGVGNTYQWIKNGEPIEGAVADSLVLTNVSGSDNGIYILEARNESVPNLTLTTDPFYVTIEGTGNELTEGPEWSYAYAFGETGARSNTAGMEVDAAENLLVYGSSEGTTDFFGQSIEGTGAFLAKLDANYNILWLTHLAGASAGAGIGDKFVHDKLSGANYVIGQRGLDELVIQDSVITSSVGSYNYFIAKLSASGSFLWIEEFPAQITLDDLTILPDGVLLSGIYPAGSLVVNGETMINQGSEDCFMIKYDADGNRVFVRTVGGSDIEYLCITAADQEGNIYLASEATSQGVTMEDGSQFPMADGDGNVLVVKYDHNGTRIWQDSYSGSSTTDYSSWPTSLTIDPFGNPVLKGWFGKKHGFGTDTLQSPFNYNKFLLQLSPEGTVNWAKGIMEQQYGFGYNEMETDAEGNIYVISDQRGDLYIENAKYPLIGNQDVYIMKYTQDGEVDWIKNATTTTGSSSLGVLAVVEEDNLYLGGSFSDPAFALDDYTLSSSGISHGYIASIGAASLIPDSITLVAIYDATGGADWLNNDNWLSGSVDTWYGVEVQNNKVIGLDLAGNQLNGVIPAEIGQLVNLKSVNVANNQLSNVDDSITTLPNLKALDLSGNDLVKLPAGLESMLLDSLAVSHNQLDFGALEVLSGVLYEWSYAPQDSVGVRLDTVVSVGEDLILIADGGGTADSYTWKKDGDILVDQVMDSLKLLNLTIGDRGVYTYEVTNSLLPDLTLYGREVQLEVSSLEDDSLALLQIYDALDGANWTRSNNWRSGAPIADWVDVTVKDSRVIAVDLSENNLSGDFPEISSGLVGLDTLDISGNRVISLPDLSGLASLRELDASHNRLGFASLELNQGLSSLLYTPQDSIGIRVDTLGQQGSEYLLTREISGSANSYTWFKESLSDGGITELENTGPTLTINVNGFGDEGAYYAEVTSSIVTDITLVTEPIIFKVSSLERDSTALANMYARMNGASWVGEAANWPNESTIHDWFGVIIENERVTGLELPEKGLTGALGRDILDVAGLVSVDLKDNRITALPDFSALKNLTSLDVTGNHLEFDDLEKNMDVSGIVYDSQRPIGSSEQEIIPQGSDYEVMISVGGTANSYEWTLTNHLGAHPVEDATGTLQVSGITYETMGEYYLEVTSSLVPNLTLTSGVYQILASADLTFNALDLNGNPFVEGTGYALRVNAPGIPYDTLGIVSGAEAGFVFDDLLLGDYLISVEPEDLEEFLPTYYPGTDLWVEAQVFKLRNDSTEVLNMGQIPPELPPLPEGGVVTGDVGTTLGDEEEGGRVEARRKVKRAGCSLRRFVRSGRIDQDGTFVLIAYVQSDDEGRFTFTDLESGLYRFNVEYPGIPMDPNSFVEFEIGADGMERNTFVLEATITENGIVVKRTNVLGFRRKYFKDLEVYPNPVEDMLTINYRKLVSPNVAARLMDMNGNLIEELTLKNGSEHSVEVQMNRLPAGVYLLNFVDKSSNKGHIVSYRIIKQ</sequence>
<dbReference type="SUPFAM" id="SSF52058">
    <property type="entry name" value="L domain-like"/>
    <property type="match status" value="3"/>
</dbReference>